<proteinExistence type="predicted"/>
<evidence type="ECO:0000313" key="2">
    <source>
        <dbReference type="EMBL" id="MDL5157008.1"/>
    </source>
</evidence>
<keyword evidence="3" id="KW-1185">Reference proteome</keyword>
<reference evidence="2 3" key="1">
    <citation type="submission" date="2023-06" db="EMBL/GenBank/DDBJ databases">
        <title>Actinomycetospora Odt1-22.</title>
        <authorList>
            <person name="Supong K."/>
        </authorList>
    </citation>
    <scope>NUCLEOTIDE SEQUENCE [LARGE SCALE GENOMIC DNA]</scope>
    <source>
        <strain evidence="2 3">Odt1-22</strain>
    </source>
</reference>
<comment type="caution">
    <text evidence="2">The sequence shown here is derived from an EMBL/GenBank/DDBJ whole genome shotgun (WGS) entry which is preliminary data.</text>
</comment>
<feature type="compositionally biased region" description="Basic and acidic residues" evidence="1">
    <location>
        <begin position="119"/>
        <end position="131"/>
    </location>
</feature>
<dbReference type="RefSeq" id="WP_286053416.1">
    <property type="nucleotide sequence ID" value="NZ_JASVWF010000003.1"/>
</dbReference>
<name>A0ABT7M8T8_9PSEU</name>
<accession>A0ABT7M8T8</accession>
<dbReference type="Proteomes" id="UP001231924">
    <property type="component" value="Unassembled WGS sequence"/>
</dbReference>
<gene>
    <name evidence="2" type="ORF">QRT03_13650</name>
</gene>
<organism evidence="2 3">
    <name type="scientific">Actinomycetospora termitidis</name>
    <dbReference type="NCBI Taxonomy" id="3053470"/>
    <lineage>
        <taxon>Bacteria</taxon>
        <taxon>Bacillati</taxon>
        <taxon>Actinomycetota</taxon>
        <taxon>Actinomycetes</taxon>
        <taxon>Pseudonocardiales</taxon>
        <taxon>Pseudonocardiaceae</taxon>
        <taxon>Actinomycetospora</taxon>
    </lineage>
</organism>
<dbReference type="EMBL" id="JASVWF010000003">
    <property type="protein sequence ID" value="MDL5157008.1"/>
    <property type="molecule type" value="Genomic_DNA"/>
</dbReference>
<feature type="region of interest" description="Disordered" evidence="1">
    <location>
        <begin position="100"/>
        <end position="131"/>
    </location>
</feature>
<evidence type="ECO:0000313" key="3">
    <source>
        <dbReference type="Proteomes" id="UP001231924"/>
    </source>
</evidence>
<evidence type="ECO:0000256" key="1">
    <source>
        <dbReference type="SAM" id="MobiDB-lite"/>
    </source>
</evidence>
<sequence>MTSRADRSEHAVMATELEQANRTGQPPMALCGVAVDMAPLGAVAAHVCRPCREAVTRRRRESRPPQPTPWAVLVQWYEALVRLLRSGMAPPTQKAIAASRAPLALPSAPTPGPARAPHPVRDAGGRHRRPD</sequence>
<protein>
    <submittedName>
        <fullName evidence="2">Uncharacterized protein</fullName>
    </submittedName>
</protein>